<dbReference type="InterPro" id="IPR013765">
    <property type="entry name" value="DNA_recomb/repair_RecA"/>
</dbReference>
<keyword evidence="3" id="KW-0233">DNA recombination</keyword>
<dbReference type="PANTHER" id="PTHR12526:SF600">
    <property type="entry name" value="GLYCOSYL TRANSFERASE GROUP 1"/>
    <property type="match status" value="1"/>
</dbReference>
<dbReference type="RefSeq" id="WP_267989468.1">
    <property type="nucleotide sequence ID" value="NZ_JAPJZI010000001.1"/>
</dbReference>
<evidence type="ECO:0000256" key="3">
    <source>
        <dbReference type="ARBA" id="ARBA00023172"/>
    </source>
</evidence>
<evidence type="ECO:0000313" key="4">
    <source>
        <dbReference type="EMBL" id="MDA5398026.1"/>
    </source>
</evidence>
<keyword evidence="2" id="KW-0067">ATP-binding</keyword>
<proteinExistence type="predicted"/>
<dbReference type="PANTHER" id="PTHR12526">
    <property type="entry name" value="GLYCOSYLTRANSFERASE"/>
    <property type="match status" value="1"/>
</dbReference>
<keyword evidence="5" id="KW-1185">Reference proteome</keyword>
<dbReference type="Pfam" id="PF13692">
    <property type="entry name" value="Glyco_trans_1_4"/>
    <property type="match status" value="1"/>
</dbReference>
<comment type="caution">
    <text evidence="4">The sequence shown here is derived from an EMBL/GenBank/DDBJ whole genome shotgun (WGS) entry which is preliminary data.</text>
</comment>
<evidence type="ECO:0000313" key="5">
    <source>
        <dbReference type="Proteomes" id="UP001151234"/>
    </source>
</evidence>
<dbReference type="Gene3D" id="3.40.50.2000">
    <property type="entry name" value="Glycogen Phosphorylase B"/>
    <property type="match status" value="1"/>
</dbReference>
<dbReference type="PRINTS" id="PR00142">
    <property type="entry name" value="RECA"/>
</dbReference>
<keyword evidence="1" id="KW-0547">Nucleotide-binding</keyword>
<dbReference type="AlphaFoldDB" id="A0A9X3UK08"/>
<dbReference type="GO" id="GO:0006281">
    <property type="term" value="P:DNA repair"/>
    <property type="evidence" value="ECO:0007669"/>
    <property type="project" value="InterPro"/>
</dbReference>
<dbReference type="SUPFAM" id="SSF53756">
    <property type="entry name" value="UDP-Glycosyltransferase/glycogen phosphorylase"/>
    <property type="match status" value="1"/>
</dbReference>
<sequence>MPARSGNGLAMRCGMFTEALARLGATEVIVVGGQDTVLDEGEIEGVSARVVSTAGRLDTRLRLISQIENGYERAEALRALGRPSSTAVLSAPVIKDVAEWVAQKQWSGIVVSRSYLTPLLNVLRPIADRVPLLVDLDDDDALMLRERAAIARSSNNSQKAAVLEAEADCYEKVIQSCSGHVVTFCSSSEATSFQLKRRLQLSNVVSIPNGIEVPEKARVSAERHTLLFVGNLAYQPNVDGISWFVSHVWQRVRERFPDVELVVAGSNPSSRLAELCHANEVTLESDPVSISPHYTRARAVVIPLRTGAGTRIKLLEAGAHNVPVISTSKGAEGLDVLPDKHFYCCDYDPEEMLSACTECLSSPVEAMQKAEELHAMVCRNYGRSDVIGTITELVQSIIKPTLKQ</sequence>
<organism evidence="4 5">
    <name type="scientific">Hoeflea prorocentri</name>
    <dbReference type="NCBI Taxonomy" id="1922333"/>
    <lineage>
        <taxon>Bacteria</taxon>
        <taxon>Pseudomonadati</taxon>
        <taxon>Pseudomonadota</taxon>
        <taxon>Alphaproteobacteria</taxon>
        <taxon>Hyphomicrobiales</taxon>
        <taxon>Rhizobiaceae</taxon>
        <taxon>Hoeflea</taxon>
    </lineage>
</organism>
<dbReference type="GO" id="GO:0006310">
    <property type="term" value="P:DNA recombination"/>
    <property type="evidence" value="ECO:0007669"/>
    <property type="project" value="UniProtKB-KW"/>
</dbReference>
<evidence type="ECO:0000256" key="2">
    <source>
        <dbReference type="ARBA" id="ARBA00022840"/>
    </source>
</evidence>
<dbReference type="GO" id="GO:0016757">
    <property type="term" value="F:glycosyltransferase activity"/>
    <property type="evidence" value="ECO:0007669"/>
    <property type="project" value="TreeGrafter"/>
</dbReference>
<name>A0A9X3UK08_9HYPH</name>
<protein>
    <submittedName>
        <fullName evidence="4">Glycosyltransferase family 4 protein</fullName>
    </submittedName>
</protein>
<accession>A0A9X3UK08</accession>
<gene>
    <name evidence="4" type="ORF">OQ273_05500</name>
</gene>
<dbReference type="EMBL" id="JAPJZI010000001">
    <property type="protein sequence ID" value="MDA5398026.1"/>
    <property type="molecule type" value="Genomic_DNA"/>
</dbReference>
<evidence type="ECO:0000256" key="1">
    <source>
        <dbReference type="ARBA" id="ARBA00022741"/>
    </source>
</evidence>
<reference evidence="4" key="1">
    <citation type="submission" date="2022-11" db="EMBL/GenBank/DDBJ databases">
        <title>Draft genome sequence of Hoeflea poritis E7-10 and Hoeflea prorocentri PM5-8, separated from scleractinian coral Porites lutea and marine dinoflagellate.</title>
        <authorList>
            <person name="Zhang G."/>
            <person name="Wei Q."/>
            <person name="Cai L."/>
        </authorList>
    </citation>
    <scope>NUCLEOTIDE SEQUENCE</scope>
    <source>
        <strain evidence="4">PM5-8</strain>
    </source>
</reference>
<dbReference type="GO" id="GO:0003697">
    <property type="term" value="F:single-stranded DNA binding"/>
    <property type="evidence" value="ECO:0007669"/>
    <property type="project" value="InterPro"/>
</dbReference>
<dbReference type="GO" id="GO:0005524">
    <property type="term" value="F:ATP binding"/>
    <property type="evidence" value="ECO:0007669"/>
    <property type="project" value="UniProtKB-KW"/>
</dbReference>
<dbReference type="Proteomes" id="UP001151234">
    <property type="component" value="Unassembled WGS sequence"/>
</dbReference>